<accession>A0A8J5LPM5</accession>
<dbReference type="GO" id="GO:0005524">
    <property type="term" value="F:ATP binding"/>
    <property type="evidence" value="ECO:0007669"/>
    <property type="project" value="InterPro"/>
</dbReference>
<dbReference type="InterPro" id="IPR003959">
    <property type="entry name" value="ATPase_AAA_core"/>
</dbReference>
<protein>
    <recommendedName>
        <fullName evidence="6">AAA+ ATPase domain-containing protein</fullName>
    </recommendedName>
</protein>
<dbReference type="InterPro" id="IPR050747">
    <property type="entry name" value="Mitochondrial_chaperone_BCS1"/>
</dbReference>
<feature type="region of interest" description="Disordered" evidence="1">
    <location>
        <begin position="1"/>
        <end position="80"/>
    </location>
</feature>
<evidence type="ECO:0000313" key="5">
    <source>
        <dbReference type="Proteomes" id="UP000734854"/>
    </source>
</evidence>
<evidence type="ECO:0000256" key="1">
    <source>
        <dbReference type="SAM" id="MobiDB-lite"/>
    </source>
</evidence>
<proteinExistence type="predicted"/>
<feature type="compositionally biased region" description="Basic and acidic residues" evidence="1">
    <location>
        <begin position="14"/>
        <end position="25"/>
    </location>
</feature>
<evidence type="ECO:0008006" key="6">
    <source>
        <dbReference type="Google" id="ProtNLM"/>
    </source>
</evidence>
<feature type="compositionally biased region" description="Basic and acidic residues" evidence="1">
    <location>
        <begin position="68"/>
        <end position="80"/>
    </location>
</feature>
<feature type="compositionally biased region" description="Polar residues" evidence="1">
    <location>
        <begin position="53"/>
        <end position="65"/>
    </location>
</feature>
<sequence>MSSSSSGSDDCDGRDEVSKELKDTGSSKIKTLAAHRSSDLDKAMNQKKVDRSSCGSNTASSSEVETYTMEKKHEKVNDEGKKDYDNFSKCGFNNYRLRSSGSLNESLKVSSEDRFRAGEGWGKNPGWLGRAFEMGAESGKRVFDGVQRVERFDGRRERRDLGFREAERNVTLTFHRRHSHVVRSAYIPHALEEAECVESDSRERRLFTNRVEIYGDGHRSLWSSVPFSHPSTFDTLAIEPTLYNDVRQDLFRFVARRDYYARVGQAWKRGYLLYGPPGTRKTSLIATIANLLEFDVYDLELMAVHSNIILHRLLAPTTPKSVVVIEDVECLLDLSDQKKKKNKQGEEDLRSKEEEEDQTPTSDRFGWSTVSLSGLLNFMDGIWSSCVGEKLMIFTTNHPERLNETLLQTGRMHWKIHLSYCGPLAFRILTGNYLEVGQQHQRMHEVEAVPAEMEMTPADIAEVFMRCDTEEEGTDAPMDEVVEEMQSRYGGSSDPRHTVSTVHGGGASNLRRKETEIASAVRGAGGTPRREQRPKVHGAGGLRRRQRWPKANDTDG</sequence>
<feature type="region of interest" description="Disordered" evidence="1">
    <location>
        <begin position="342"/>
        <end position="364"/>
    </location>
</feature>
<evidence type="ECO:0000313" key="4">
    <source>
        <dbReference type="EMBL" id="KAG6524685.1"/>
    </source>
</evidence>
<reference evidence="4 5" key="1">
    <citation type="submission" date="2020-08" db="EMBL/GenBank/DDBJ databases">
        <title>Plant Genome Project.</title>
        <authorList>
            <person name="Zhang R.-G."/>
        </authorList>
    </citation>
    <scope>NUCLEOTIDE SEQUENCE [LARGE SCALE GENOMIC DNA]</scope>
    <source>
        <tissue evidence="4">Rhizome</tissue>
    </source>
</reference>
<dbReference type="PANTHER" id="PTHR23070">
    <property type="entry name" value="BCS1 AAA-TYPE ATPASE"/>
    <property type="match status" value="1"/>
</dbReference>
<name>A0A8J5LPM5_ZINOF</name>
<dbReference type="Pfam" id="PF25568">
    <property type="entry name" value="AAA_lid_At3g28540"/>
    <property type="match status" value="1"/>
</dbReference>
<evidence type="ECO:0000259" key="2">
    <source>
        <dbReference type="Pfam" id="PF00004"/>
    </source>
</evidence>
<dbReference type="SUPFAM" id="SSF52540">
    <property type="entry name" value="P-loop containing nucleoside triphosphate hydrolases"/>
    <property type="match status" value="1"/>
</dbReference>
<keyword evidence="5" id="KW-1185">Reference proteome</keyword>
<evidence type="ECO:0000259" key="3">
    <source>
        <dbReference type="Pfam" id="PF25568"/>
    </source>
</evidence>
<dbReference type="InterPro" id="IPR027417">
    <property type="entry name" value="P-loop_NTPase"/>
</dbReference>
<dbReference type="Proteomes" id="UP000734854">
    <property type="component" value="Unassembled WGS sequence"/>
</dbReference>
<organism evidence="4 5">
    <name type="scientific">Zingiber officinale</name>
    <name type="common">Ginger</name>
    <name type="synonym">Amomum zingiber</name>
    <dbReference type="NCBI Taxonomy" id="94328"/>
    <lineage>
        <taxon>Eukaryota</taxon>
        <taxon>Viridiplantae</taxon>
        <taxon>Streptophyta</taxon>
        <taxon>Embryophyta</taxon>
        <taxon>Tracheophyta</taxon>
        <taxon>Spermatophyta</taxon>
        <taxon>Magnoliopsida</taxon>
        <taxon>Liliopsida</taxon>
        <taxon>Zingiberales</taxon>
        <taxon>Zingiberaceae</taxon>
        <taxon>Zingiber</taxon>
    </lineage>
</organism>
<dbReference type="InterPro" id="IPR058017">
    <property type="entry name" value="At3g28540-like_C"/>
</dbReference>
<dbReference type="Gene3D" id="6.10.280.40">
    <property type="match status" value="1"/>
</dbReference>
<feature type="compositionally biased region" description="Basic and acidic residues" evidence="1">
    <location>
        <begin position="343"/>
        <end position="353"/>
    </location>
</feature>
<feature type="domain" description="ATPase AAA-type core" evidence="2">
    <location>
        <begin position="271"/>
        <end position="419"/>
    </location>
</feature>
<feature type="region of interest" description="Disordered" evidence="1">
    <location>
        <begin position="486"/>
        <end position="556"/>
    </location>
</feature>
<dbReference type="Gene3D" id="3.40.50.300">
    <property type="entry name" value="P-loop containing nucleotide triphosphate hydrolases"/>
    <property type="match status" value="1"/>
</dbReference>
<dbReference type="EMBL" id="JACMSC010000004">
    <property type="protein sequence ID" value="KAG6524685.1"/>
    <property type="molecule type" value="Genomic_DNA"/>
</dbReference>
<dbReference type="GO" id="GO:0016887">
    <property type="term" value="F:ATP hydrolysis activity"/>
    <property type="evidence" value="ECO:0007669"/>
    <property type="project" value="InterPro"/>
</dbReference>
<gene>
    <name evidence="4" type="ORF">ZIOFF_014620</name>
</gene>
<dbReference type="AlphaFoldDB" id="A0A8J5LPM5"/>
<comment type="caution">
    <text evidence="4">The sequence shown here is derived from an EMBL/GenBank/DDBJ whole genome shotgun (WGS) entry which is preliminary data.</text>
</comment>
<feature type="compositionally biased region" description="Basic and acidic residues" evidence="1">
    <location>
        <begin position="36"/>
        <end position="51"/>
    </location>
</feature>
<feature type="domain" description="AAA+ ATPase At3g28540-like C-terminal" evidence="3">
    <location>
        <begin position="421"/>
        <end position="486"/>
    </location>
</feature>
<dbReference type="Pfam" id="PF00004">
    <property type="entry name" value="AAA"/>
    <property type="match status" value="1"/>
</dbReference>